<feature type="region of interest" description="Disordered" evidence="1">
    <location>
        <begin position="1"/>
        <end position="26"/>
    </location>
</feature>
<protein>
    <submittedName>
        <fullName evidence="2">Uncharacterized protein</fullName>
    </submittedName>
</protein>
<proteinExistence type="predicted"/>
<evidence type="ECO:0000313" key="2">
    <source>
        <dbReference type="EMBL" id="KAK1305011.1"/>
    </source>
</evidence>
<evidence type="ECO:0000256" key="1">
    <source>
        <dbReference type="SAM" id="MobiDB-lite"/>
    </source>
</evidence>
<evidence type="ECO:0000313" key="3">
    <source>
        <dbReference type="Proteomes" id="UP001180020"/>
    </source>
</evidence>
<accession>A0AAV9DVW8</accession>
<dbReference type="Proteomes" id="UP001180020">
    <property type="component" value="Unassembled WGS sequence"/>
</dbReference>
<organism evidence="2 3">
    <name type="scientific">Acorus calamus</name>
    <name type="common">Sweet flag</name>
    <dbReference type="NCBI Taxonomy" id="4465"/>
    <lineage>
        <taxon>Eukaryota</taxon>
        <taxon>Viridiplantae</taxon>
        <taxon>Streptophyta</taxon>
        <taxon>Embryophyta</taxon>
        <taxon>Tracheophyta</taxon>
        <taxon>Spermatophyta</taxon>
        <taxon>Magnoliopsida</taxon>
        <taxon>Liliopsida</taxon>
        <taxon>Acoraceae</taxon>
        <taxon>Acorus</taxon>
    </lineage>
</organism>
<gene>
    <name evidence="2" type="ORF">QJS10_CPB11g01054</name>
</gene>
<keyword evidence="3" id="KW-1185">Reference proteome</keyword>
<reference evidence="2" key="1">
    <citation type="journal article" date="2023" name="Nat. Commun.">
        <title>Diploid and tetraploid genomes of Acorus and the evolution of monocots.</title>
        <authorList>
            <person name="Ma L."/>
            <person name="Liu K.W."/>
            <person name="Li Z."/>
            <person name="Hsiao Y.Y."/>
            <person name="Qi Y."/>
            <person name="Fu T."/>
            <person name="Tang G.D."/>
            <person name="Zhang D."/>
            <person name="Sun W.H."/>
            <person name="Liu D.K."/>
            <person name="Li Y."/>
            <person name="Chen G.Z."/>
            <person name="Liu X.D."/>
            <person name="Liao X.Y."/>
            <person name="Jiang Y.T."/>
            <person name="Yu X."/>
            <person name="Hao Y."/>
            <person name="Huang J."/>
            <person name="Zhao X.W."/>
            <person name="Ke S."/>
            <person name="Chen Y.Y."/>
            <person name="Wu W.L."/>
            <person name="Hsu J.L."/>
            <person name="Lin Y.F."/>
            <person name="Huang M.D."/>
            <person name="Li C.Y."/>
            <person name="Huang L."/>
            <person name="Wang Z.W."/>
            <person name="Zhao X."/>
            <person name="Zhong W.Y."/>
            <person name="Peng D.H."/>
            <person name="Ahmad S."/>
            <person name="Lan S."/>
            <person name="Zhang J.S."/>
            <person name="Tsai W.C."/>
            <person name="Van de Peer Y."/>
            <person name="Liu Z.J."/>
        </authorList>
    </citation>
    <scope>NUCLEOTIDE SEQUENCE</scope>
    <source>
        <strain evidence="2">CP</strain>
    </source>
</reference>
<name>A0AAV9DVW8_ACOCL</name>
<comment type="caution">
    <text evidence="2">The sequence shown here is derived from an EMBL/GenBank/DDBJ whole genome shotgun (WGS) entry which is preliminary data.</text>
</comment>
<sequence>MSNHLPSDADSAASSPRSTWNDDSSPRGWVLWRDGWVPASIFHVGGYYGRRRSVRRDGGDPGGGGDAGDRSDRFGREEGVGVVMGFCKASGLFEVFKAVPIEELTGSKKMLQISPNEGFYCCQEDEEQGFRGDDTQTFRDVPLT</sequence>
<dbReference type="EMBL" id="JAUJYO010000011">
    <property type="protein sequence ID" value="KAK1305011.1"/>
    <property type="molecule type" value="Genomic_DNA"/>
</dbReference>
<feature type="region of interest" description="Disordered" evidence="1">
    <location>
        <begin position="51"/>
        <end position="74"/>
    </location>
</feature>
<dbReference type="AlphaFoldDB" id="A0AAV9DVW8"/>
<reference evidence="2" key="2">
    <citation type="submission" date="2023-06" db="EMBL/GenBank/DDBJ databases">
        <authorList>
            <person name="Ma L."/>
            <person name="Liu K.-W."/>
            <person name="Li Z."/>
            <person name="Hsiao Y.-Y."/>
            <person name="Qi Y."/>
            <person name="Fu T."/>
            <person name="Tang G."/>
            <person name="Zhang D."/>
            <person name="Sun W.-H."/>
            <person name="Liu D.-K."/>
            <person name="Li Y."/>
            <person name="Chen G.-Z."/>
            <person name="Liu X.-D."/>
            <person name="Liao X.-Y."/>
            <person name="Jiang Y.-T."/>
            <person name="Yu X."/>
            <person name="Hao Y."/>
            <person name="Huang J."/>
            <person name="Zhao X.-W."/>
            <person name="Ke S."/>
            <person name="Chen Y.-Y."/>
            <person name="Wu W.-L."/>
            <person name="Hsu J.-L."/>
            <person name="Lin Y.-F."/>
            <person name="Huang M.-D."/>
            <person name="Li C.-Y."/>
            <person name="Huang L."/>
            <person name="Wang Z.-W."/>
            <person name="Zhao X."/>
            <person name="Zhong W.-Y."/>
            <person name="Peng D.-H."/>
            <person name="Ahmad S."/>
            <person name="Lan S."/>
            <person name="Zhang J.-S."/>
            <person name="Tsai W.-C."/>
            <person name="Van De Peer Y."/>
            <person name="Liu Z.-J."/>
        </authorList>
    </citation>
    <scope>NUCLEOTIDE SEQUENCE</scope>
    <source>
        <strain evidence="2">CP</strain>
        <tissue evidence="2">Leaves</tissue>
    </source>
</reference>